<dbReference type="OrthoDB" id="107728at2"/>
<dbReference type="InterPro" id="IPR050923">
    <property type="entry name" value="Cell_Proc_Reg/RNA_Proc"/>
</dbReference>
<name>A0A366HGA8_9BACT</name>
<reference evidence="3 4" key="1">
    <citation type="submission" date="2018-06" db="EMBL/GenBank/DDBJ databases">
        <title>Genomic Encyclopedia of Type Strains, Phase IV (KMG-IV): sequencing the most valuable type-strain genomes for metagenomic binning, comparative biology and taxonomic classification.</title>
        <authorList>
            <person name="Goeker M."/>
        </authorList>
    </citation>
    <scope>NUCLEOTIDE SEQUENCE [LARGE SCALE GENOMIC DNA]</scope>
    <source>
        <strain evidence="3 4">DSM 25532</strain>
    </source>
</reference>
<dbReference type="InterPro" id="IPR008984">
    <property type="entry name" value="SMAD_FHA_dom_sf"/>
</dbReference>
<evidence type="ECO:0000313" key="4">
    <source>
        <dbReference type="Proteomes" id="UP000253426"/>
    </source>
</evidence>
<organism evidence="3 4">
    <name type="scientific">Roseimicrobium gellanilyticum</name>
    <dbReference type="NCBI Taxonomy" id="748857"/>
    <lineage>
        <taxon>Bacteria</taxon>
        <taxon>Pseudomonadati</taxon>
        <taxon>Verrucomicrobiota</taxon>
        <taxon>Verrucomicrobiia</taxon>
        <taxon>Verrucomicrobiales</taxon>
        <taxon>Verrucomicrobiaceae</taxon>
        <taxon>Roseimicrobium</taxon>
    </lineage>
</organism>
<dbReference type="InterPro" id="IPR000253">
    <property type="entry name" value="FHA_dom"/>
</dbReference>
<dbReference type="PROSITE" id="PS50006">
    <property type="entry name" value="FHA_DOMAIN"/>
    <property type="match status" value="1"/>
</dbReference>
<dbReference type="Pfam" id="PF00498">
    <property type="entry name" value="FHA"/>
    <property type="match status" value="1"/>
</dbReference>
<evidence type="ECO:0000313" key="3">
    <source>
        <dbReference type="EMBL" id="RBP41241.1"/>
    </source>
</evidence>
<evidence type="ECO:0000259" key="2">
    <source>
        <dbReference type="PROSITE" id="PS50006"/>
    </source>
</evidence>
<accession>A0A366HGA8</accession>
<dbReference type="CDD" id="cd00060">
    <property type="entry name" value="FHA"/>
    <property type="match status" value="1"/>
</dbReference>
<dbReference type="AlphaFoldDB" id="A0A366HGA8"/>
<comment type="caution">
    <text evidence="3">The sequence shown here is derived from an EMBL/GenBank/DDBJ whole genome shotgun (WGS) entry which is preliminary data.</text>
</comment>
<dbReference type="RefSeq" id="WP_113959889.1">
    <property type="nucleotide sequence ID" value="NZ_QNRR01000007.1"/>
</dbReference>
<keyword evidence="4" id="KW-1185">Reference proteome</keyword>
<proteinExistence type="predicted"/>
<dbReference type="Gene3D" id="2.60.200.20">
    <property type="match status" value="1"/>
</dbReference>
<sequence>MIEVFTIGRKDADILLEDPEQSVSKCHAELTVSSDGRNFYLVDCGSSNGTFIRRQGNWERIKQEVVRKEDAVRFGMNVVQMKDLLKMLPRRTPPAARIQSPVPARTSLQPYRNPETGQIEYR</sequence>
<protein>
    <submittedName>
        <fullName evidence="3">FHA domain-containing protein</fullName>
    </submittedName>
</protein>
<evidence type="ECO:0000256" key="1">
    <source>
        <dbReference type="SAM" id="MobiDB-lite"/>
    </source>
</evidence>
<feature type="domain" description="FHA" evidence="2">
    <location>
        <begin position="5"/>
        <end position="52"/>
    </location>
</feature>
<dbReference type="PANTHER" id="PTHR23308">
    <property type="entry name" value="NUCLEAR INHIBITOR OF PROTEIN PHOSPHATASE-1"/>
    <property type="match status" value="1"/>
</dbReference>
<gene>
    <name evidence="3" type="ORF">DES53_10772</name>
</gene>
<dbReference type="SUPFAM" id="SSF49879">
    <property type="entry name" value="SMAD/FHA domain"/>
    <property type="match status" value="1"/>
</dbReference>
<dbReference type="SMART" id="SM00240">
    <property type="entry name" value="FHA"/>
    <property type="match status" value="1"/>
</dbReference>
<dbReference type="EMBL" id="QNRR01000007">
    <property type="protein sequence ID" value="RBP41241.1"/>
    <property type="molecule type" value="Genomic_DNA"/>
</dbReference>
<dbReference type="Proteomes" id="UP000253426">
    <property type="component" value="Unassembled WGS sequence"/>
</dbReference>
<feature type="region of interest" description="Disordered" evidence="1">
    <location>
        <begin position="90"/>
        <end position="122"/>
    </location>
</feature>